<dbReference type="AlphaFoldDB" id="A0A1A9W198"/>
<dbReference type="PANTHER" id="PTHR46223">
    <property type="entry name" value="HISTONE-LYSINE N-METHYLTRANSFERASE SUV39H"/>
    <property type="match status" value="1"/>
</dbReference>
<reference evidence="8" key="1">
    <citation type="submission" date="2014-03" db="EMBL/GenBank/DDBJ databases">
        <authorList>
            <person name="Aksoy S."/>
            <person name="Warren W."/>
            <person name="Wilson R.K."/>
        </authorList>
    </citation>
    <scope>NUCLEOTIDE SEQUENCE [LARGE SCALE GENOMIC DNA]</scope>
    <source>
        <strain evidence="8">IAEA</strain>
    </source>
</reference>
<keyword evidence="3" id="KW-0489">Methyltransferase</keyword>
<evidence type="ECO:0000313" key="7">
    <source>
        <dbReference type="EnsemblMetazoa" id="GBRI002644-PA"/>
    </source>
</evidence>
<dbReference type="GO" id="GO:0032259">
    <property type="term" value="P:methylation"/>
    <property type="evidence" value="ECO:0007669"/>
    <property type="project" value="UniProtKB-KW"/>
</dbReference>
<reference evidence="7" key="2">
    <citation type="submission" date="2020-05" db="UniProtKB">
        <authorList>
            <consortium name="EnsemblMetazoa"/>
        </authorList>
    </citation>
    <scope>IDENTIFICATION</scope>
    <source>
        <strain evidence="7">IAEA</strain>
    </source>
</reference>
<keyword evidence="5" id="KW-0949">S-adenosyl-L-methionine</keyword>
<evidence type="ECO:0000256" key="5">
    <source>
        <dbReference type="ARBA" id="ARBA00022691"/>
    </source>
</evidence>
<sequence>MIPVKESLTKKQKKPVKRNIKELRRLSQPSIIKSSAIKRRYSTKNSSKKEFTANPPDLSVHELERYDERLAKLYLGLILLAQLGPIGTHRNRSCQCSMNCPNRVIQRGRKIELCVFKTSTVRGWSLRTDKPMYKEEFVYEYVG</sequence>
<dbReference type="InterPro" id="IPR046341">
    <property type="entry name" value="SET_dom_sf"/>
</dbReference>
<keyword evidence="2" id="KW-0158">Chromosome</keyword>
<evidence type="ECO:0000256" key="6">
    <source>
        <dbReference type="SAM" id="MobiDB-lite"/>
    </source>
</evidence>
<dbReference type="Gene3D" id="2.170.270.10">
    <property type="entry name" value="SET domain"/>
    <property type="match status" value="1"/>
</dbReference>
<evidence type="ECO:0000313" key="8">
    <source>
        <dbReference type="Proteomes" id="UP000091820"/>
    </source>
</evidence>
<dbReference type="InterPro" id="IPR050973">
    <property type="entry name" value="H3K9_Histone-Lys_N-MTase"/>
</dbReference>
<evidence type="ECO:0000256" key="2">
    <source>
        <dbReference type="ARBA" id="ARBA00022454"/>
    </source>
</evidence>
<name>A0A1A9W198_9MUSC</name>
<dbReference type="STRING" id="37001.A0A1A9W198"/>
<protein>
    <recommendedName>
        <fullName evidence="9">SET domain-containing protein</fullName>
    </recommendedName>
</protein>
<evidence type="ECO:0000256" key="3">
    <source>
        <dbReference type="ARBA" id="ARBA00022603"/>
    </source>
</evidence>
<organism evidence="7 8">
    <name type="scientific">Glossina brevipalpis</name>
    <dbReference type="NCBI Taxonomy" id="37001"/>
    <lineage>
        <taxon>Eukaryota</taxon>
        <taxon>Metazoa</taxon>
        <taxon>Ecdysozoa</taxon>
        <taxon>Arthropoda</taxon>
        <taxon>Hexapoda</taxon>
        <taxon>Insecta</taxon>
        <taxon>Pterygota</taxon>
        <taxon>Neoptera</taxon>
        <taxon>Endopterygota</taxon>
        <taxon>Diptera</taxon>
        <taxon>Brachycera</taxon>
        <taxon>Muscomorpha</taxon>
        <taxon>Hippoboscoidea</taxon>
        <taxon>Glossinidae</taxon>
        <taxon>Glossina</taxon>
    </lineage>
</organism>
<evidence type="ECO:0000256" key="1">
    <source>
        <dbReference type="ARBA" id="ARBA00004286"/>
    </source>
</evidence>
<comment type="subcellular location">
    <subcellularLocation>
        <location evidence="1">Chromosome</location>
    </subcellularLocation>
</comment>
<dbReference type="Proteomes" id="UP000091820">
    <property type="component" value="Unassembled WGS sequence"/>
</dbReference>
<dbReference type="SUPFAM" id="SSF82199">
    <property type="entry name" value="SET domain"/>
    <property type="match status" value="1"/>
</dbReference>
<dbReference type="GO" id="GO:0046974">
    <property type="term" value="F:histone H3K9 methyltransferase activity"/>
    <property type="evidence" value="ECO:0007669"/>
    <property type="project" value="TreeGrafter"/>
</dbReference>
<evidence type="ECO:0008006" key="9">
    <source>
        <dbReference type="Google" id="ProtNLM"/>
    </source>
</evidence>
<dbReference type="EnsemblMetazoa" id="GBRI002644-RA">
    <property type="protein sequence ID" value="GBRI002644-PA"/>
    <property type="gene ID" value="GBRI002644"/>
</dbReference>
<evidence type="ECO:0000256" key="4">
    <source>
        <dbReference type="ARBA" id="ARBA00022679"/>
    </source>
</evidence>
<keyword evidence="8" id="KW-1185">Reference proteome</keyword>
<dbReference type="VEuPathDB" id="VectorBase:GBRI002644"/>
<feature type="region of interest" description="Disordered" evidence="6">
    <location>
        <begin position="1"/>
        <end position="20"/>
    </location>
</feature>
<keyword evidence="4" id="KW-0808">Transferase</keyword>
<proteinExistence type="predicted"/>
<accession>A0A1A9W198</accession>
<dbReference type="GO" id="GO:0005694">
    <property type="term" value="C:chromosome"/>
    <property type="evidence" value="ECO:0007669"/>
    <property type="project" value="UniProtKB-SubCell"/>
</dbReference>
<dbReference type="PANTHER" id="PTHR46223:SF4">
    <property type="entry name" value="HISTONE-LYSINE N-METHYLTRANSFERASE-RELATED"/>
    <property type="match status" value="1"/>
</dbReference>
<dbReference type="GO" id="GO:0005634">
    <property type="term" value="C:nucleus"/>
    <property type="evidence" value="ECO:0007669"/>
    <property type="project" value="TreeGrafter"/>
</dbReference>